<evidence type="ECO:0000256" key="1">
    <source>
        <dbReference type="SAM" id="Phobius"/>
    </source>
</evidence>
<organism evidence="2 3">
    <name type="scientific">Nonomuraea jiangxiensis</name>
    <dbReference type="NCBI Taxonomy" id="633440"/>
    <lineage>
        <taxon>Bacteria</taxon>
        <taxon>Bacillati</taxon>
        <taxon>Actinomycetota</taxon>
        <taxon>Actinomycetes</taxon>
        <taxon>Streptosporangiales</taxon>
        <taxon>Streptosporangiaceae</taxon>
        <taxon>Nonomuraea</taxon>
    </lineage>
</organism>
<keyword evidence="1" id="KW-0812">Transmembrane</keyword>
<name>A0A1G8V0H6_9ACTN</name>
<protein>
    <submittedName>
        <fullName evidence="2">Uncharacterized protein</fullName>
    </submittedName>
</protein>
<evidence type="ECO:0000313" key="2">
    <source>
        <dbReference type="EMBL" id="SDJ59357.1"/>
    </source>
</evidence>
<gene>
    <name evidence="2" type="ORF">SAMN05421869_111152</name>
</gene>
<keyword evidence="1" id="KW-0472">Membrane</keyword>
<accession>A0A1G8V0H6</accession>
<proteinExistence type="predicted"/>
<keyword evidence="3" id="KW-1185">Reference proteome</keyword>
<dbReference type="EMBL" id="FNDJ01000011">
    <property type="protein sequence ID" value="SDJ59357.1"/>
    <property type="molecule type" value="Genomic_DNA"/>
</dbReference>
<dbReference type="Proteomes" id="UP000199202">
    <property type="component" value="Unassembled WGS sequence"/>
</dbReference>
<feature type="transmembrane region" description="Helical" evidence="1">
    <location>
        <begin position="29"/>
        <end position="49"/>
    </location>
</feature>
<feature type="transmembrane region" description="Helical" evidence="1">
    <location>
        <begin position="61"/>
        <end position="81"/>
    </location>
</feature>
<sequence length="88" mass="9164">MFVLAFTGFGVLAWSLWKLEWMTTDLAAVGGIAAVALPAVGVMLGRAIAARRPHADRIAASWAGAAIGAGCLLIGSVGYIWTSMMENL</sequence>
<reference evidence="2 3" key="1">
    <citation type="submission" date="2016-10" db="EMBL/GenBank/DDBJ databases">
        <authorList>
            <person name="de Groot N.N."/>
        </authorList>
    </citation>
    <scope>NUCLEOTIDE SEQUENCE [LARGE SCALE GENOMIC DNA]</scope>
    <source>
        <strain evidence="2 3">CGMCC 4.6533</strain>
    </source>
</reference>
<dbReference type="AlphaFoldDB" id="A0A1G8V0H6"/>
<evidence type="ECO:0000313" key="3">
    <source>
        <dbReference type="Proteomes" id="UP000199202"/>
    </source>
</evidence>
<keyword evidence="1" id="KW-1133">Transmembrane helix</keyword>